<evidence type="ECO:0000313" key="1">
    <source>
        <dbReference type="EMBL" id="MEX6690881.1"/>
    </source>
</evidence>
<name>A0ABV3ZLV7_9BACT</name>
<dbReference type="Proteomes" id="UP001560573">
    <property type="component" value="Unassembled WGS sequence"/>
</dbReference>
<protein>
    <recommendedName>
        <fullName evidence="3">Secreted protein</fullName>
    </recommendedName>
</protein>
<accession>A0ABV3ZLV7</accession>
<comment type="caution">
    <text evidence="1">The sequence shown here is derived from an EMBL/GenBank/DDBJ whole genome shotgun (WGS) entry which is preliminary data.</text>
</comment>
<proteinExistence type="predicted"/>
<evidence type="ECO:0000313" key="2">
    <source>
        <dbReference type="Proteomes" id="UP001560573"/>
    </source>
</evidence>
<gene>
    <name evidence="1" type="ORF">QTN47_25455</name>
</gene>
<dbReference type="RefSeq" id="WP_369332297.1">
    <property type="nucleotide sequence ID" value="NZ_JAULBC010000011.1"/>
</dbReference>
<evidence type="ECO:0008006" key="3">
    <source>
        <dbReference type="Google" id="ProtNLM"/>
    </source>
</evidence>
<organism evidence="1 2">
    <name type="scientific">Danxiaibacter flavus</name>
    <dbReference type="NCBI Taxonomy" id="3049108"/>
    <lineage>
        <taxon>Bacteria</taxon>
        <taxon>Pseudomonadati</taxon>
        <taxon>Bacteroidota</taxon>
        <taxon>Chitinophagia</taxon>
        <taxon>Chitinophagales</taxon>
        <taxon>Chitinophagaceae</taxon>
        <taxon>Danxiaibacter</taxon>
    </lineage>
</organism>
<sequence>MSIILLLVQAGACTNPGVTATWFWQNKKRHKMGGLLQAGWNYHRQLYVLRVDGYASAFVLIFR</sequence>
<keyword evidence="2" id="KW-1185">Reference proteome</keyword>
<dbReference type="EMBL" id="JAULBC010000011">
    <property type="protein sequence ID" value="MEX6690881.1"/>
    <property type="molecule type" value="Genomic_DNA"/>
</dbReference>
<reference evidence="1 2" key="1">
    <citation type="submission" date="2023-07" db="EMBL/GenBank/DDBJ databases">
        <authorList>
            <person name="Lian W.-H."/>
        </authorList>
    </citation>
    <scope>NUCLEOTIDE SEQUENCE [LARGE SCALE GENOMIC DNA]</scope>
    <source>
        <strain evidence="1 2">SYSU DXS3180</strain>
    </source>
</reference>